<dbReference type="Pfam" id="PF05685">
    <property type="entry name" value="Uma2"/>
    <property type="match status" value="1"/>
</dbReference>
<reference evidence="2 3" key="1">
    <citation type="submission" date="2018-02" db="EMBL/GenBank/DDBJ databases">
        <authorList>
            <person name="Cohen D.B."/>
            <person name="Kent A.D."/>
        </authorList>
    </citation>
    <scope>NUCLEOTIDE SEQUENCE [LARGE SCALE GENOMIC DNA]</scope>
    <source>
        <strain evidence="2 3">CCAP 1448/3</strain>
    </source>
</reference>
<dbReference type="InterPro" id="IPR012296">
    <property type="entry name" value="Nuclease_put_TT1808"/>
</dbReference>
<dbReference type="InterPro" id="IPR008538">
    <property type="entry name" value="Uma2"/>
</dbReference>
<dbReference type="SUPFAM" id="SSF52980">
    <property type="entry name" value="Restriction endonuclease-like"/>
    <property type="match status" value="1"/>
</dbReference>
<organism evidence="2 3">
    <name type="scientific">Merismopedia glauca CCAP 1448/3</name>
    <dbReference type="NCBI Taxonomy" id="1296344"/>
    <lineage>
        <taxon>Bacteria</taxon>
        <taxon>Bacillati</taxon>
        <taxon>Cyanobacteriota</taxon>
        <taxon>Cyanophyceae</taxon>
        <taxon>Synechococcales</taxon>
        <taxon>Merismopediaceae</taxon>
        <taxon>Merismopedia</taxon>
    </lineage>
</organism>
<dbReference type="RefSeq" id="WP_106290680.1">
    <property type="nucleotide sequence ID" value="NZ_CAWNTC010000164.1"/>
</dbReference>
<dbReference type="OrthoDB" id="509866at2"/>
<dbReference type="CDD" id="cd06260">
    <property type="entry name" value="DUF820-like"/>
    <property type="match status" value="1"/>
</dbReference>
<evidence type="ECO:0000313" key="3">
    <source>
        <dbReference type="Proteomes" id="UP000238762"/>
    </source>
</evidence>
<name>A0A2T1BYW7_9CYAN</name>
<dbReference type="PANTHER" id="PTHR35400:SF1">
    <property type="entry name" value="SLR1083 PROTEIN"/>
    <property type="match status" value="1"/>
</dbReference>
<keyword evidence="3" id="KW-1185">Reference proteome</keyword>
<dbReference type="Gene3D" id="3.90.1570.10">
    <property type="entry name" value="tt1808, chain A"/>
    <property type="match status" value="1"/>
</dbReference>
<gene>
    <name evidence="2" type="ORF">C7B64_20020</name>
</gene>
<proteinExistence type="predicted"/>
<reference evidence="2 3" key="2">
    <citation type="submission" date="2018-03" db="EMBL/GenBank/DDBJ databases">
        <title>The ancient ancestry and fast evolution of plastids.</title>
        <authorList>
            <person name="Moore K.R."/>
            <person name="Magnabosco C."/>
            <person name="Momper L."/>
            <person name="Gold D.A."/>
            <person name="Bosak T."/>
            <person name="Fournier G.P."/>
        </authorList>
    </citation>
    <scope>NUCLEOTIDE SEQUENCE [LARGE SCALE GENOMIC DNA]</scope>
    <source>
        <strain evidence="2 3">CCAP 1448/3</strain>
    </source>
</reference>
<evidence type="ECO:0000259" key="1">
    <source>
        <dbReference type="Pfam" id="PF05685"/>
    </source>
</evidence>
<dbReference type="Proteomes" id="UP000238762">
    <property type="component" value="Unassembled WGS sequence"/>
</dbReference>
<feature type="domain" description="Putative restriction endonuclease" evidence="1">
    <location>
        <begin position="16"/>
        <end position="184"/>
    </location>
</feature>
<dbReference type="PANTHER" id="PTHR35400">
    <property type="entry name" value="SLR1083 PROTEIN"/>
    <property type="match status" value="1"/>
</dbReference>
<dbReference type="InterPro" id="IPR011335">
    <property type="entry name" value="Restrct_endonuc-II-like"/>
</dbReference>
<accession>A0A2T1BYW7</accession>
<sequence>MIAQATAFKVKSWTVNQYHQMIDQGVFHPEERVELIAGQIIQMSAKGTAHTSATRRTSNILRNFLGNRASVYTQDPIQLDNSSEPEPDVSVVRFDPLDYSDRHPNAADVYLIIEVADTSLTYDTEIKAQIYAQSSITDYWVLDVNNRRLIVFREPNPQGYQSQLILDEEQMIAPLAFPDLAIALTDILPRTN</sequence>
<comment type="caution">
    <text evidence="2">The sequence shown here is derived from an EMBL/GenBank/DDBJ whole genome shotgun (WGS) entry which is preliminary data.</text>
</comment>
<protein>
    <recommendedName>
        <fullName evidence="1">Putative restriction endonuclease domain-containing protein</fullName>
    </recommendedName>
</protein>
<dbReference type="AlphaFoldDB" id="A0A2T1BYW7"/>
<evidence type="ECO:0000313" key="2">
    <source>
        <dbReference type="EMBL" id="PSB01107.1"/>
    </source>
</evidence>
<dbReference type="EMBL" id="PVWJ01000130">
    <property type="protein sequence ID" value="PSB01107.1"/>
    <property type="molecule type" value="Genomic_DNA"/>
</dbReference>